<feature type="transmembrane region" description="Helical" evidence="17">
    <location>
        <begin position="331"/>
        <end position="352"/>
    </location>
</feature>
<keyword evidence="12 17" id="KW-0472">Membrane</keyword>
<evidence type="ECO:0000256" key="1">
    <source>
        <dbReference type="ARBA" id="ARBA00004651"/>
    </source>
</evidence>
<dbReference type="PANTHER" id="PTHR30474">
    <property type="entry name" value="CELL CYCLE PROTEIN"/>
    <property type="match status" value="1"/>
</dbReference>
<dbReference type="GO" id="GO:0032153">
    <property type="term" value="C:cell division site"/>
    <property type="evidence" value="ECO:0007669"/>
    <property type="project" value="UniProtKB-UniRule"/>
</dbReference>
<evidence type="ECO:0000256" key="16">
    <source>
        <dbReference type="ARBA" id="ARBA00049902"/>
    </source>
</evidence>
<keyword evidence="14 17" id="KW-0961">Cell wall biogenesis/degradation</keyword>
<dbReference type="RefSeq" id="WP_205737768.1">
    <property type="nucleotide sequence ID" value="NZ_CP018632.1"/>
</dbReference>
<evidence type="ECO:0000256" key="9">
    <source>
        <dbReference type="ARBA" id="ARBA00022960"/>
    </source>
</evidence>
<dbReference type="InterPro" id="IPR018365">
    <property type="entry name" value="Cell_cycle_FtsW-rel_CS"/>
</dbReference>
<evidence type="ECO:0000256" key="8">
    <source>
        <dbReference type="ARBA" id="ARBA00022692"/>
    </source>
</evidence>
<dbReference type="GO" id="GO:0008360">
    <property type="term" value="P:regulation of cell shape"/>
    <property type="evidence" value="ECO:0007669"/>
    <property type="project" value="UniProtKB-KW"/>
</dbReference>
<gene>
    <name evidence="17 19" type="primary">ftsW</name>
    <name evidence="19" type="ORF">IMCC3135_29185</name>
</gene>
<dbReference type="GO" id="GO:0005886">
    <property type="term" value="C:plasma membrane"/>
    <property type="evidence" value="ECO:0007669"/>
    <property type="project" value="UniProtKB-SubCell"/>
</dbReference>
<keyword evidence="9 17" id="KW-0133">Cell shape</keyword>
<evidence type="ECO:0000256" key="13">
    <source>
        <dbReference type="ARBA" id="ARBA00023306"/>
    </source>
</evidence>
<dbReference type="EC" id="2.4.99.28" evidence="17"/>
<dbReference type="InterPro" id="IPR013437">
    <property type="entry name" value="FtsW"/>
</dbReference>
<comment type="subcellular location">
    <subcellularLocation>
        <location evidence="17">Cell inner membrane</location>
        <topology evidence="17">Multi-pass membrane protein</topology>
    </subcellularLocation>
    <subcellularLocation>
        <location evidence="1">Cell membrane</location>
        <topology evidence="1">Multi-pass membrane protein</topology>
    </subcellularLocation>
    <text evidence="17">Localizes to the division septum.</text>
</comment>
<dbReference type="Pfam" id="PF01098">
    <property type="entry name" value="FTSW_RODA_SPOVE"/>
    <property type="match status" value="1"/>
</dbReference>
<evidence type="ECO:0000256" key="5">
    <source>
        <dbReference type="ARBA" id="ARBA00022618"/>
    </source>
</evidence>
<evidence type="ECO:0000256" key="18">
    <source>
        <dbReference type="SAM" id="MobiDB-lite"/>
    </source>
</evidence>
<comment type="pathway">
    <text evidence="2 17">Cell wall biogenesis; peptidoglycan biosynthesis.</text>
</comment>
<comment type="catalytic activity">
    <reaction evidence="16 17">
        <text>[GlcNAc-(1-&gt;4)-Mur2Ac(oyl-L-Ala-gamma-D-Glu-L-Lys-D-Ala-D-Ala)](n)-di-trans,octa-cis-undecaprenyl diphosphate + beta-D-GlcNAc-(1-&gt;4)-Mur2Ac(oyl-L-Ala-gamma-D-Glu-L-Lys-D-Ala-D-Ala)-di-trans,octa-cis-undecaprenyl diphosphate = [GlcNAc-(1-&gt;4)-Mur2Ac(oyl-L-Ala-gamma-D-Glu-L-Lys-D-Ala-D-Ala)](n+1)-di-trans,octa-cis-undecaprenyl diphosphate + di-trans,octa-cis-undecaprenyl diphosphate + H(+)</text>
        <dbReference type="Rhea" id="RHEA:23708"/>
        <dbReference type="Rhea" id="RHEA-COMP:9602"/>
        <dbReference type="Rhea" id="RHEA-COMP:9603"/>
        <dbReference type="ChEBI" id="CHEBI:15378"/>
        <dbReference type="ChEBI" id="CHEBI:58405"/>
        <dbReference type="ChEBI" id="CHEBI:60033"/>
        <dbReference type="ChEBI" id="CHEBI:78435"/>
        <dbReference type="EC" id="2.4.99.28"/>
    </reaction>
</comment>
<evidence type="ECO:0000256" key="6">
    <source>
        <dbReference type="ARBA" id="ARBA00022676"/>
    </source>
</evidence>
<evidence type="ECO:0000256" key="14">
    <source>
        <dbReference type="ARBA" id="ARBA00023316"/>
    </source>
</evidence>
<feature type="transmembrane region" description="Helical" evidence="17">
    <location>
        <begin position="212"/>
        <end position="232"/>
    </location>
</feature>
<evidence type="ECO:0000256" key="15">
    <source>
        <dbReference type="ARBA" id="ARBA00038053"/>
    </source>
</evidence>
<keyword evidence="7 17" id="KW-0808">Transferase</keyword>
<dbReference type="UniPathway" id="UPA00219"/>
<evidence type="ECO:0000256" key="4">
    <source>
        <dbReference type="ARBA" id="ARBA00022519"/>
    </source>
</evidence>
<dbReference type="Proteomes" id="UP000250079">
    <property type="component" value="Chromosome"/>
</dbReference>
<dbReference type="HAMAP" id="MF_00913">
    <property type="entry name" value="PGT_FtsW_proteobact"/>
    <property type="match status" value="1"/>
</dbReference>
<feature type="transmembrane region" description="Helical" evidence="17">
    <location>
        <begin position="299"/>
        <end position="319"/>
    </location>
</feature>
<dbReference type="GO" id="GO:0071555">
    <property type="term" value="P:cell wall organization"/>
    <property type="evidence" value="ECO:0007669"/>
    <property type="project" value="UniProtKB-KW"/>
</dbReference>
<dbReference type="GO" id="GO:0009252">
    <property type="term" value="P:peptidoglycan biosynthetic process"/>
    <property type="evidence" value="ECO:0007669"/>
    <property type="project" value="UniProtKB-UniRule"/>
</dbReference>
<dbReference type="AlphaFoldDB" id="A0A2Z2P140"/>
<evidence type="ECO:0000256" key="12">
    <source>
        <dbReference type="ARBA" id="ARBA00023136"/>
    </source>
</evidence>
<dbReference type="NCBIfam" id="TIGR02614">
    <property type="entry name" value="ftsW"/>
    <property type="match status" value="1"/>
</dbReference>
<keyword evidence="5 17" id="KW-0132">Cell division</keyword>
<feature type="transmembrane region" description="Helical" evidence="17">
    <location>
        <begin position="167"/>
        <end position="184"/>
    </location>
</feature>
<dbReference type="GO" id="GO:0015648">
    <property type="term" value="F:lipid-linked peptidoglycan transporter activity"/>
    <property type="evidence" value="ECO:0007669"/>
    <property type="project" value="TreeGrafter"/>
</dbReference>
<comment type="similarity">
    <text evidence="15 17">Belongs to the SEDS family. FtsW subfamily.</text>
</comment>
<dbReference type="PROSITE" id="PS00428">
    <property type="entry name" value="FTSW_RODA_SPOVE"/>
    <property type="match status" value="1"/>
</dbReference>
<feature type="transmembrane region" description="Helical" evidence="17">
    <location>
        <begin position="34"/>
        <end position="55"/>
    </location>
</feature>
<evidence type="ECO:0000256" key="7">
    <source>
        <dbReference type="ARBA" id="ARBA00022679"/>
    </source>
</evidence>
<keyword evidence="8 17" id="KW-0812">Transmembrane</keyword>
<proteinExistence type="inferred from homology"/>
<dbReference type="PANTHER" id="PTHR30474:SF2">
    <property type="entry name" value="PEPTIDOGLYCAN GLYCOSYLTRANSFERASE FTSW-RELATED"/>
    <property type="match status" value="1"/>
</dbReference>
<dbReference type="GO" id="GO:0008955">
    <property type="term" value="F:peptidoglycan glycosyltransferase activity"/>
    <property type="evidence" value="ECO:0007669"/>
    <property type="project" value="UniProtKB-UniRule"/>
</dbReference>
<accession>A0A2Z2P140</accession>
<feature type="transmembrane region" description="Helical" evidence="17">
    <location>
        <begin position="102"/>
        <end position="119"/>
    </location>
</feature>
<feature type="region of interest" description="Disordered" evidence="18">
    <location>
        <begin position="1"/>
        <end position="21"/>
    </location>
</feature>
<evidence type="ECO:0000256" key="10">
    <source>
        <dbReference type="ARBA" id="ARBA00022984"/>
    </source>
</evidence>
<dbReference type="EMBL" id="CP018632">
    <property type="protein sequence ID" value="ASJ75888.1"/>
    <property type="molecule type" value="Genomic_DNA"/>
</dbReference>
<evidence type="ECO:0000313" key="19">
    <source>
        <dbReference type="EMBL" id="ASJ75888.1"/>
    </source>
</evidence>
<organism evidence="19 20">
    <name type="scientific">Granulosicoccus antarcticus IMCC3135</name>
    <dbReference type="NCBI Taxonomy" id="1192854"/>
    <lineage>
        <taxon>Bacteria</taxon>
        <taxon>Pseudomonadati</taxon>
        <taxon>Pseudomonadota</taxon>
        <taxon>Gammaproteobacteria</taxon>
        <taxon>Chromatiales</taxon>
        <taxon>Granulosicoccaceae</taxon>
        <taxon>Granulosicoccus</taxon>
    </lineage>
</organism>
<keyword evidence="11 17" id="KW-1133">Transmembrane helix</keyword>
<feature type="transmembrane region" description="Helical" evidence="17">
    <location>
        <begin position="364"/>
        <end position="387"/>
    </location>
</feature>
<name>A0A2Z2P140_9GAMM</name>
<keyword evidence="10 17" id="KW-0573">Peptidoglycan synthesis</keyword>
<dbReference type="InterPro" id="IPR001182">
    <property type="entry name" value="FtsW/RodA"/>
</dbReference>
<feature type="transmembrane region" description="Helical" evidence="17">
    <location>
        <begin position="131"/>
        <end position="155"/>
    </location>
</feature>
<keyword evidence="6 17" id="KW-0328">Glycosyltransferase</keyword>
<feature type="transmembrane region" description="Helical" evidence="17">
    <location>
        <begin position="190"/>
        <end position="207"/>
    </location>
</feature>
<dbReference type="KEGG" id="gai:IMCC3135_29185"/>
<evidence type="ECO:0000256" key="17">
    <source>
        <dbReference type="HAMAP-Rule" id="MF_00913"/>
    </source>
</evidence>
<protein>
    <recommendedName>
        <fullName evidence="17">Probable peptidoglycan glycosyltransferase FtsW</fullName>
        <shortName evidence="17">PGT</shortName>
        <ecNumber evidence="17">2.4.99.28</ecNumber>
    </recommendedName>
    <alternativeName>
        <fullName evidence="17">Cell division protein FtsW</fullName>
    </alternativeName>
    <alternativeName>
        <fullName evidence="17">Cell wall polymerase</fullName>
    </alternativeName>
    <alternativeName>
        <fullName evidence="17">Peptidoglycan polymerase</fullName>
        <shortName evidence="17">PG polymerase</shortName>
    </alternativeName>
</protein>
<keyword evidence="3 17" id="KW-1003">Cell membrane</keyword>
<feature type="transmembrane region" description="Helical" evidence="17">
    <location>
        <begin position="67"/>
        <end position="90"/>
    </location>
</feature>
<keyword evidence="13 17" id="KW-0131">Cell cycle</keyword>
<evidence type="ECO:0000256" key="11">
    <source>
        <dbReference type="ARBA" id="ARBA00022989"/>
    </source>
</evidence>
<keyword evidence="20" id="KW-1185">Reference proteome</keyword>
<evidence type="ECO:0000313" key="20">
    <source>
        <dbReference type="Proteomes" id="UP000250079"/>
    </source>
</evidence>
<comment type="function">
    <text evidence="17">Peptidoglycan polymerase that is essential for cell division.</text>
</comment>
<evidence type="ECO:0000256" key="3">
    <source>
        <dbReference type="ARBA" id="ARBA00022475"/>
    </source>
</evidence>
<evidence type="ECO:0000256" key="2">
    <source>
        <dbReference type="ARBA" id="ARBA00004752"/>
    </source>
</evidence>
<dbReference type="GO" id="GO:0043093">
    <property type="term" value="P:FtsZ-dependent cytokinesis"/>
    <property type="evidence" value="ECO:0007669"/>
    <property type="project" value="UniProtKB-UniRule"/>
</dbReference>
<reference evidence="19 20" key="1">
    <citation type="submission" date="2016-12" db="EMBL/GenBank/DDBJ databases">
        <authorList>
            <person name="Song W.-J."/>
            <person name="Kurnit D.M."/>
        </authorList>
    </citation>
    <scope>NUCLEOTIDE SEQUENCE [LARGE SCALE GENOMIC DNA]</scope>
    <source>
        <strain evidence="19 20">IMCC3135</strain>
    </source>
</reference>
<sequence length="413" mass="44635">MSSLVSRRATGRVLAGGPMTEPPRQADHFRIADHALLIAIFALGMFGALMIASASMPLAEEDYGTPFYFVIRQLLFLGVGCVAGVLVFRLPLVVWERYGPHLIILSLCCLVLVLVPGIGKQVNGARRWIDLGVFTVQVSETVKLFVIVYLAGYLVRRGYLVQTTFGGFFRPLLLICFASGLLLLEPDFGASVVIVSTSIIMILVAGVRFSQFLAIIAALAGVASMLILSSPYRLARFLSFTEPFSPEMVYGSGYQLSQSLIAIGTGGLTGVGFGNSIQKLDYLPEPHTDFLFAVLSEELGLLGALGLILLYCFIVWRCFRLAKIADEQGNRFAGFLALGIGSWIGLQSFINIGVNLGLLPTKGITLPLMSYGGSSAVVFIVAFGLLLRVEWELRQNANLTLRGHQRSPSGGVS</sequence>
<keyword evidence="4 17" id="KW-0997">Cell inner membrane</keyword>